<feature type="transmembrane region" description="Helical" evidence="16">
    <location>
        <begin position="12"/>
        <end position="31"/>
    </location>
</feature>
<evidence type="ECO:0000256" key="14">
    <source>
        <dbReference type="ARBA" id="ARBA00050017"/>
    </source>
</evidence>
<keyword evidence="17" id="KW-1185">Reference proteome</keyword>
<evidence type="ECO:0000256" key="11">
    <source>
        <dbReference type="ARBA" id="ARBA00031995"/>
    </source>
</evidence>
<keyword evidence="5 16" id="KW-0812">Transmembrane</keyword>
<evidence type="ECO:0000256" key="6">
    <source>
        <dbReference type="ARBA" id="ARBA00022989"/>
    </source>
</evidence>
<gene>
    <name evidence="18" type="primary">LOC102806390</name>
</gene>
<dbReference type="PANTHER" id="PTHR15168">
    <property type="entry name" value="CYTOCHROME B-245 LIGHT CHAIN"/>
    <property type="match status" value="1"/>
</dbReference>
<keyword evidence="4" id="KW-1003">Cell membrane</keyword>
<evidence type="ECO:0000256" key="12">
    <source>
        <dbReference type="ARBA" id="ARBA00032067"/>
    </source>
</evidence>
<accession>A0ABM0MXJ8</accession>
<feature type="region of interest" description="Disordered" evidence="15">
    <location>
        <begin position="140"/>
        <end position="172"/>
    </location>
</feature>
<reference evidence="18" key="1">
    <citation type="submission" date="2025-08" db="UniProtKB">
        <authorList>
            <consortium name="RefSeq"/>
        </authorList>
    </citation>
    <scope>IDENTIFICATION</scope>
    <source>
        <tissue evidence="18">Testes</tissue>
    </source>
</reference>
<evidence type="ECO:0000313" key="18">
    <source>
        <dbReference type="RefSeq" id="XP_006824739.1"/>
    </source>
</evidence>
<evidence type="ECO:0000256" key="8">
    <source>
        <dbReference type="ARBA" id="ARBA00030106"/>
    </source>
</evidence>
<organism evidence="17 18">
    <name type="scientific">Saccoglossus kowalevskii</name>
    <name type="common">Acorn worm</name>
    <dbReference type="NCBI Taxonomy" id="10224"/>
    <lineage>
        <taxon>Eukaryota</taxon>
        <taxon>Metazoa</taxon>
        <taxon>Hemichordata</taxon>
        <taxon>Enteropneusta</taxon>
        <taxon>Harrimaniidae</taxon>
        <taxon>Saccoglossus</taxon>
    </lineage>
</organism>
<dbReference type="Proteomes" id="UP000694865">
    <property type="component" value="Unplaced"/>
</dbReference>
<evidence type="ECO:0000256" key="4">
    <source>
        <dbReference type="ARBA" id="ARBA00022475"/>
    </source>
</evidence>
<keyword evidence="7 16" id="KW-0472">Membrane</keyword>
<evidence type="ECO:0000256" key="10">
    <source>
        <dbReference type="ARBA" id="ARBA00031067"/>
    </source>
</evidence>
<evidence type="ECO:0000256" key="15">
    <source>
        <dbReference type="SAM" id="MobiDB-lite"/>
    </source>
</evidence>
<evidence type="ECO:0000313" key="17">
    <source>
        <dbReference type="Proteomes" id="UP000694865"/>
    </source>
</evidence>
<keyword evidence="6 16" id="KW-1133">Transmembrane helix</keyword>
<dbReference type="PANTHER" id="PTHR15168:SF0">
    <property type="entry name" value="CYTOCHROME B-245 LIGHT CHAIN"/>
    <property type="match status" value="1"/>
</dbReference>
<sequence>MGQIEWAMWANEQALASGAIICVGGIIGVNGFTGWEFGVYAIIAGFLICILEYPRSRRVKGSTIERTFQRILNPVMTVGGTVTQNYYVRFVTYMIACVPCAFLLPTLLGGMCLFIASLIYFKAAFAGEYWKPVGVETRKRTITTKPPSRPPPRPPAAASTSFQEEDPRPTDT</sequence>
<dbReference type="RefSeq" id="XP_006824739.1">
    <property type="nucleotide sequence ID" value="XM_006824676.1"/>
</dbReference>
<evidence type="ECO:0000256" key="7">
    <source>
        <dbReference type="ARBA" id="ARBA00023136"/>
    </source>
</evidence>
<evidence type="ECO:0000256" key="13">
    <source>
        <dbReference type="ARBA" id="ARBA00033347"/>
    </source>
</evidence>
<evidence type="ECO:0000256" key="3">
    <source>
        <dbReference type="ARBA" id="ARBA00017733"/>
    </source>
</evidence>
<protein>
    <recommendedName>
        <fullName evidence="3">Cytochrome b-245 light chain</fullName>
    </recommendedName>
    <alternativeName>
        <fullName evidence="11">Cytochrome b(558) alpha chain</fullName>
    </alternativeName>
    <alternativeName>
        <fullName evidence="10">Cytochrome b558 subunit alpha</fullName>
    </alternativeName>
    <alternativeName>
        <fullName evidence="13">Neutrophil cytochrome b 22 kDa polypeptide</fullName>
    </alternativeName>
    <alternativeName>
        <fullName evidence="12">Superoxide-generating NADPH oxidase light chain subunit</fullName>
    </alternativeName>
    <alternativeName>
        <fullName evidence="8">p22 phagocyte B-cytochrome</fullName>
    </alternativeName>
    <alternativeName>
        <fullName evidence="9">p22-phox</fullName>
    </alternativeName>
</protein>
<dbReference type="GeneID" id="102806390"/>
<evidence type="ECO:0000256" key="9">
    <source>
        <dbReference type="ARBA" id="ARBA00030298"/>
    </source>
</evidence>
<comment type="similarity">
    <text evidence="2">Belongs to the p22phox family.</text>
</comment>
<evidence type="ECO:0000256" key="1">
    <source>
        <dbReference type="ARBA" id="ARBA00004236"/>
    </source>
</evidence>
<evidence type="ECO:0000256" key="16">
    <source>
        <dbReference type="SAM" id="Phobius"/>
    </source>
</evidence>
<name>A0ABM0MXJ8_SACKO</name>
<comment type="subunit">
    <text evidence="14">Component of the phagocyte NADPH oxidase core complex/cytochrome b558 complex, composed of CYBB (heavy chain (beta)) and CYBA (light chain (alpha)). Component of the phagocyte NADPH oxidase complex composed of an obligatory core heterodimer formed by the membrane proteins CYBA and CYBB and the cytosolic regulatory subunits NCF1/p47-phox, NCF2/p67-phox, NCF4/p40-phox and the small GTPase RAC1 or RAC2. Interacts with NCF1 (via SH3 domain). Interacts with SH3PXD2A. Interacts with DUOX1, DUOX2 and TPO. Interacts with NOX4; this interaction mediates superoxide generation. Interacts with calprotectin (S100A8/9). Interacts with GBP7. Interacts with NOXO1. Forms a heterodimer with NOX3 and is essential for activity and cell membrane localization of NOX3. Interacts with NOX1.</text>
</comment>
<evidence type="ECO:0000256" key="5">
    <source>
        <dbReference type="ARBA" id="ARBA00022692"/>
    </source>
</evidence>
<dbReference type="InterPro" id="IPR007732">
    <property type="entry name" value="Cyt_b558_asu"/>
</dbReference>
<dbReference type="Pfam" id="PF05038">
    <property type="entry name" value="Cytochrom_B558a"/>
    <property type="match status" value="1"/>
</dbReference>
<proteinExistence type="inferred from homology"/>
<feature type="transmembrane region" description="Helical" evidence="16">
    <location>
        <begin position="93"/>
        <end position="121"/>
    </location>
</feature>
<evidence type="ECO:0000256" key="2">
    <source>
        <dbReference type="ARBA" id="ARBA00010590"/>
    </source>
</evidence>
<feature type="transmembrane region" description="Helical" evidence="16">
    <location>
        <begin position="37"/>
        <end position="55"/>
    </location>
</feature>
<comment type="subcellular location">
    <subcellularLocation>
        <location evidence="1">Cell membrane</location>
    </subcellularLocation>
</comment>